<dbReference type="STRING" id="200904.GCA_900168775_02708"/>
<evidence type="ECO:0000313" key="2">
    <source>
        <dbReference type="Proteomes" id="UP000252254"/>
    </source>
</evidence>
<dbReference type="InterPro" id="IPR058532">
    <property type="entry name" value="YjbR/MT2646/Rv2570-like"/>
</dbReference>
<dbReference type="EMBL" id="QNRI01000011">
    <property type="protein sequence ID" value="RBO93528.1"/>
    <property type="molecule type" value="Genomic_DNA"/>
</dbReference>
<reference evidence="1 2" key="1">
    <citation type="submission" date="2018-06" db="EMBL/GenBank/DDBJ databases">
        <title>Genomic Encyclopedia of Type Strains, Phase IV (KMG-IV): sequencing the most valuable type-strain genomes for metagenomic binning, comparative biology and taxonomic classification.</title>
        <authorList>
            <person name="Goeker M."/>
        </authorList>
    </citation>
    <scope>NUCLEOTIDE SEQUENCE [LARGE SCALE GENOMIC DNA]</scope>
    <source>
        <strain evidence="1 2">DSM 15140</strain>
    </source>
</reference>
<accession>A0A366DWG3</accession>
<dbReference type="AlphaFoldDB" id="A0A366DWG3"/>
<dbReference type="Gene3D" id="3.90.1150.30">
    <property type="match status" value="1"/>
</dbReference>
<dbReference type="GO" id="GO:0003677">
    <property type="term" value="F:DNA binding"/>
    <property type="evidence" value="ECO:0007669"/>
    <property type="project" value="UniProtKB-KW"/>
</dbReference>
<dbReference type="RefSeq" id="WP_113869889.1">
    <property type="nucleotide sequence ID" value="NZ_BAABQN010000010.1"/>
</dbReference>
<dbReference type="PANTHER" id="PTHR35145">
    <property type="entry name" value="CYTOPLASMIC PROTEIN-RELATED"/>
    <property type="match status" value="1"/>
</dbReference>
<keyword evidence="1" id="KW-0238">DNA-binding</keyword>
<proteinExistence type="predicted"/>
<name>A0A366DWG3_9BACI</name>
<keyword evidence="2" id="KW-1185">Reference proteome</keyword>
<protein>
    <submittedName>
        <fullName evidence="1">Putative DNA-binding protein (MmcQ/YjbR family)</fullName>
    </submittedName>
</protein>
<comment type="caution">
    <text evidence="1">The sequence shown here is derived from an EMBL/GenBank/DDBJ whole genome shotgun (WGS) entry which is preliminary data.</text>
</comment>
<dbReference type="InterPro" id="IPR007351">
    <property type="entry name" value="YjbR"/>
</dbReference>
<dbReference type="Proteomes" id="UP000252254">
    <property type="component" value="Unassembled WGS sequence"/>
</dbReference>
<dbReference type="SUPFAM" id="SSF142906">
    <property type="entry name" value="YjbR-like"/>
    <property type="match status" value="1"/>
</dbReference>
<dbReference type="Pfam" id="PF04237">
    <property type="entry name" value="YjbR"/>
    <property type="match status" value="1"/>
</dbReference>
<dbReference type="OrthoDB" id="9789813at2"/>
<gene>
    <name evidence="1" type="ORF">DES48_11138</name>
</gene>
<dbReference type="InterPro" id="IPR038056">
    <property type="entry name" value="YjbR-like_sf"/>
</dbReference>
<organism evidence="1 2">
    <name type="scientific">Paraliobacillus ryukyuensis</name>
    <dbReference type="NCBI Taxonomy" id="200904"/>
    <lineage>
        <taxon>Bacteria</taxon>
        <taxon>Bacillati</taxon>
        <taxon>Bacillota</taxon>
        <taxon>Bacilli</taxon>
        <taxon>Bacillales</taxon>
        <taxon>Bacillaceae</taxon>
        <taxon>Paraliobacillus</taxon>
    </lineage>
</organism>
<dbReference type="PANTHER" id="PTHR35145:SF1">
    <property type="entry name" value="CYTOPLASMIC PROTEIN"/>
    <property type="match status" value="1"/>
</dbReference>
<sequence length="128" mass="14859">MCESMKQRMEFCKQVGNGLPGAKVYYREDWDAFYFDLLGKYFGLMSSEANENAIITLKGLPDENEALRHMYADIIPGYYSNKRHWNSIMLKTEVLSNETIAQMIKQSYQLVLDKFPKKVRATIIDETA</sequence>
<evidence type="ECO:0000313" key="1">
    <source>
        <dbReference type="EMBL" id="RBO93528.1"/>
    </source>
</evidence>